<evidence type="ECO:0000256" key="5">
    <source>
        <dbReference type="SAM" id="Phobius"/>
    </source>
</evidence>
<keyword evidence="2 5" id="KW-0812">Transmembrane</keyword>
<keyword evidence="6" id="KW-0732">Signal</keyword>
<dbReference type="GO" id="GO:0007166">
    <property type="term" value="P:cell surface receptor signaling pathway"/>
    <property type="evidence" value="ECO:0007669"/>
    <property type="project" value="InterPro"/>
</dbReference>
<gene>
    <name evidence="8" type="primary">AUGUSTUS-3.0.2_33244</name>
    <name evidence="8" type="ORF">TcasGA2_TC033244</name>
</gene>
<protein>
    <submittedName>
        <fullName evidence="8">Putative G-protein coupled receptor Mth-like 3</fullName>
    </submittedName>
</protein>
<dbReference type="PROSITE" id="PS50261">
    <property type="entry name" value="G_PROTEIN_RECEP_F2_4"/>
    <property type="match status" value="1"/>
</dbReference>
<feature type="transmembrane region" description="Helical" evidence="5">
    <location>
        <begin position="536"/>
        <end position="557"/>
    </location>
</feature>
<sequence length="628" mass="72671">MLRLLFVILTVQTCLSTQELHPKCCDSASVLRKIDSGYNCTKDLDQRTQIRTNGTNFIESDESGLCIDVENSVALFQTTEGNLSKVRDLSDAGFYPKCCPLDYFYNRTTHGCVKSNEILEPFFREKFVTVGLPHCKVIIDIPTKSQNVQPFLEERKIKKGSYCLDQDQNKQFVLRICYDNYDVCDRIRCIRKCCPDGQSFINGSKCHNTFVHGLDLSAFSGNMDNVNGSFAIVHDGYNSPLYPLSPQTMEFYLDAKGVFRMEEKDEFVGKINVTKEYKVDENGYCMEHALKGSRNNYFIFRKYPDQKVQTKYVYTSIAMIISCVFLVLTILYYCFSNEKQTLFGKTLISYCFTYLLTFLLLSYFTLVEFAKGHYQTTCSVFAFFVLYATLATFFWMNILCIDIYWTFGSSKSFSSRQHRNKELKRFILYSLYGWGSPLVLTAIPLIFYHVDVLPSALQVIISEKKCVLYRGDGKYANFLFSTIPLTILEICNLTLFIKTVMYCLKVKKEINKMNDTQLIKGERSQKLNNFRDRFGLLLKLFLIMGISFLFEVVSGFYDFKKSETTIMVELIWDTFNCLQGLFIFLIFIVKKRIFKKFEKKVGLTKLRKFSFVSSAVTQTTSLPTLNKQ</sequence>
<keyword evidence="3 5" id="KW-1133">Transmembrane helix</keyword>
<dbReference type="InterPro" id="IPR051384">
    <property type="entry name" value="Mth_GPCR"/>
</dbReference>
<dbReference type="PANTHER" id="PTHR47154:SF2">
    <property type="entry name" value="G-PROTEIN COUPLED RECEPTOR MTH-RELATED"/>
    <property type="match status" value="1"/>
</dbReference>
<name>A0A139WHJ1_TRICA</name>
<feature type="transmembrane region" description="Helical" evidence="5">
    <location>
        <begin position="347"/>
        <end position="367"/>
    </location>
</feature>
<reference evidence="8 9" key="2">
    <citation type="journal article" date="2010" name="Nucleic Acids Res.">
        <title>BeetleBase in 2010: revisions to provide comprehensive genomic information for Tribolium castaneum.</title>
        <authorList>
            <person name="Kim H.S."/>
            <person name="Murphy T."/>
            <person name="Xia J."/>
            <person name="Caragea D."/>
            <person name="Park Y."/>
            <person name="Beeman R.W."/>
            <person name="Lorenzen M.D."/>
            <person name="Butcher S."/>
            <person name="Manak J.R."/>
            <person name="Brown S.J."/>
        </authorList>
    </citation>
    <scope>GENOME REANNOTATION</scope>
    <source>
        <strain evidence="8 9">Georgia GA2</strain>
    </source>
</reference>
<dbReference type="OMA" id="CQETKIC"/>
<dbReference type="GO" id="GO:0007186">
    <property type="term" value="P:G protein-coupled receptor signaling pathway"/>
    <property type="evidence" value="ECO:0000318"/>
    <property type="project" value="GO_Central"/>
</dbReference>
<dbReference type="GO" id="GO:0008528">
    <property type="term" value="F:G protein-coupled peptide receptor activity"/>
    <property type="evidence" value="ECO:0000318"/>
    <property type="project" value="GO_Central"/>
</dbReference>
<evidence type="ECO:0000259" key="7">
    <source>
        <dbReference type="PROSITE" id="PS50261"/>
    </source>
</evidence>
<organism evidence="8 9">
    <name type="scientific">Tribolium castaneum</name>
    <name type="common">Red flour beetle</name>
    <dbReference type="NCBI Taxonomy" id="7070"/>
    <lineage>
        <taxon>Eukaryota</taxon>
        <taxon>Metazoa</taxon>
        <taxon>Ecdysozoa</taxon>
        <taxon>Arthropoda</taxon>
        <taxon>Hexapoda</taxon>
        <taxon>Insecta</taxon>
        <taxon>Pterygota</taxon>
        <taxon>Neoptera</taxon>
        <taxon>Endopterygota</taxon>
        <taxon>Coleoptera</taxon>
        <taxon>Polyphaga</taxon>
        <taxon>Cucujiformia</taxon>
        <taxon>Tenebrionidae</taxon>
        <taxon>Tenebrionidae incertae sedis</taxon>
        <taxon>Tribolium</taxon>
    </lineage>
</organism>
<dbReference type="Pfam" id="PF00002">
    <property type="entry name" value="7tm_2"/>
    <property type="match status" value="1"/>
</dbReference>
<feature type="transmembrane region" description="Helical" evidence="5">
    <location>
        <begin position="312"/>
        <end position="335"/>
    </location>
</feature>
<keyword evidence="4 5" id="KW-0472">Membrane</keyword>
<feature type="transmembrane region" description="Helical" evidence="5">
    <location>
        <begin position="569"/>
        <end position="589"/>
    </location>
</feature>
<reference evidence="8 9" key="1">
    <citation type="journal article" date="2008" name="Nature">
        <title>The genome of the model beetle and pest Tribolium castaneum.</title>
        <authorList>
            <consortium name="Tribolium Genome Sequencing Consortium"/>
            <person name="Richards S."/>
            <person name="Gibbs R.A."/>
            <person name="Weinstock G.M."/>
            <person name="Brown S.J."/>
            <person name="Denell R."/>
            <person name="Beeman R.W."/>
            <person name="Gibbs R."/>
            <person name="Beeman R.W."/>
            <person name="Brown S.J."/>
            <person name="Bucher G."/>
            <person name="Friedrich M."/>
            <person name="Grimmelikhuijzen C.J."/>
            <person name="Klingler M."/>
            <person name="Lorenzen M."/>
            <person name="Richards S."/>
            <person name="Roth S."/>
            <person name="Schroder R."/>
            <person name="Tautz D."/>
            <person name="Zdobnov E.M."/>
            <person name="Muzny D."/>
            <person name="Gibbs R.A."/>
            <person name="Weinstock G.M."/>
            <person name="Attaway T."/>
            <person name="Bell S."/>
            <person name="Buhay C.J."/>
            <person name="Chandrabose M.N."/>
            <person name="Chavez D."/>
            <person name="Clerk-Blankenburg K.P."/>
            <person name="Cree A."/>
            <person name="Dao M."/>
            <person name="Davis C."/>
            <person name="Chacko J."/>
            <person name="Dinh H."/>
            <person name="Dugan-Rocha S."/>
            <person name="Fowler G."/>
            <person name="Garner T.T."/>
            <person name="Garnes J."/>
            <person name="Gnirke A."/>
            <person name="Hawes A."/>
            <person name="Hernandez J."/>
            <person name="Hines S."/>
            <person name="Holder M."/>
            <person name="Hume J."/>
            <person name="Jhangiani S.N."/>
            <person name="Joshi V."/>
            <person name="Khan Z.M."/>
            <person name="Jackson L."/>
            <person name="Kovar C."/>
            <person name="Kowis A."/>
            <person name="Lee S."/>
            <person name="Lewis L.R."/>
            <person name="Margolis J."/>
            <person name="Morgan M."/>
            <person name="Nazareth L.V."/>
            <person name="Nguyen N."/>
            <person name="Okwuonu G."/>
            <person name="Parker D."/>
            <person name="Richards S."/>
            <person name="Ruiz S.J."/>
            <person name="Santibanez J."/>
            <person name="Savard J."/>
            <person name="Scherer S.E."/>
            <person name="Schneider B."/>
            <person name="Sodergren E."/>
            <person name="Tautz D."/>
            <person name="Vattahil S."/>
            <person name="Villasana D."/>
            <person name="White C.S."/>
            <person name="Wright R."/>
            <person name="Park Y."/>
            <person name="Beeman R.W."/>
            <person name="Lord J."/>
            <person name="Oppert B."/>
            <person name="Lorenzen M."/>
            <person name="Brown S."/>
            <person name="Wang L."/>
            <person name="Savard J."/>
            <person name="Tautz D."/>
            <person name="Richards S."/>
            <person name="Weinstock G."/>
            <person name="Gibbs R.A."/>
            <person name="Liu Y."/>
            <person name="Worley K."/>
            <person name="Weinstock G."/>
            <person name="Elsik C.G."/>
            <person name="Reese J.T."/>
            <person name="Elhaik E."/>
            <person name="Landan G."/>
            <person name="Graur D."/>
            <person name="Arensburger P."/>
            <person name="Atkinson P."/>
            <person name="Beeman R.W."/>
            <person name="Beidler J."/>
            <person name="Brown S.J."/>
            <person name="Demuth J.P."/>
            <person name="Drury D.W."/>
            <person name="Du Y.Z."/>
            <person name="Fujiwara H."/>
            <person name="Lorenzen M."/>
            <person name="Maselli V."/>
            <person name="Osanai M."/>
            <person name="Park Y."/>
            <person name="Robertson H.M."/>
            <person name="Tu Z."/>
            <person name="Wang J.J."/>
            <person name="Wang S."/>
            <person name="Richards S."/>
            <person name="Song H."/>
            <person name="Zhang L."/>
            <person name="Sodergren E."/>
            <person name="Werner D."/>
            <person name="Stanke M."/>
            <person name="Morgenstern B."/>
            <person name="Solovyev V."/>
            <person name="Kosarev P."/>
            <person name="Brown G."/>
            <person name="Chen H.C."/>
            <person name="Ermolaeva O."/>
            <person name="Hlavina W."/>
            <person name="Kapustin Y."/>
            <person name="Kiryutin B."/>
            <person name="Kitts P."/>
            <person name="Maglott D."/>
            <person name="Pruitt K."/>
            <person name="Sapojnikov V."/>
            <person name="Souvorov A."/>
            <person name="Mackey A.J."/>
            <person name="Waterhouse R.M."/>
            <person name="Wyder S."/>
            <person name="Zdobnov E.M."/>
            <person name="Zdobnov E.M."/>
            <person name="Wyder S."/>
            <person name="Kriventseva E.V."/>
            <person name="Kadowaki T."/>
            <person name="Bork P."/>
            <person name="Aranda M."/>
            <person name="Bao R."/>
            <person name="Beermann A."/>
            <person name="Berns N."/>
            <person name="Bolognesi R."/>
            <person name="Bonneton F."/>
            <person name="Bopp D."/>
            <person name="Brown S.J."/>
            <person name="Bucher G."/>
            <person name="Butts T."/>
            <person name="Chaumot A."/>
            <person name="Denell R.E."/>
            <person name="Ferrier D.E."/>
            <person name="Friedrich M."/>
            <person name="Gordon C.M."/>
            <person name="Jindra M."/>
            <person name="Klingler M."/>
            <person name="Lan Q."/>
            <person name="Lattorff H.M."/>
            <person name="Laudet V."/>
            <person name="von Levetsow C."/>
            <person name="Liu Z."/>
            <person name="Lutz R."/>
            <person name="Lynch J.A."/>
            <person name="da Fonseca R.N."/>
            <person name="Posnien N."/>
            <person name="Reuter R."/>
            <person name="Roth S."/>
            <person name="Savard J."/>
            <person name="Schinko J.B."/>
            <person name="Schmitt C."/>
            <person name="Schoppmeier M."/>
            <person name="Schroder R."/>
            <person name="Shippy T.D."/>
            <person name="Simonnet F."/>
            <person name="Marques-Souza H."/>
            <person name="Tautz D."/>
            <person name="Tomoyasu Y."/>
            <person name="Trauner J."/>
            <person name="Van der Zee M."/>
            <person name="Vervoort M."/>
            <person name="Wittkopp N."/>
            <person name="Wimmer E.A."/>
            <person name="Yang X."/>
            <person name="Jones A.K."/>
            <person name="Sattelle D.B."/>
            <person name="Ebert P.R."/>
            <person name="Nelson D."/>
            <person name="Scott J.G."/>
            <person name="Beeman R.W."/>
            <person name="Muthukrishnan S."/>
            <person name="Kramer K.J."/>
            <person name="Arakane Y."/>
            <person name="Beeman R.W."/>
            <person name="Zhu Q."/>
            <person name="Hogenkamp D."/>
            <person name="Dixit R."/>
            <person name="Oppert B."/>
            <person name="Jiang H."/>
            <person name="Zou Z."/>
            <person name="Marshall J."/>
            <person name="Elpidina E."/>
            <person name="Vinokurov K."/>
            <person name="Oppert C."/>
            <person name="Zou Z."/>
            <person name="Evans J."/>
            <person name="Lu Z."/>
            <person name="Zhao P."/>
            <person name="Sumathipala N."/>
            <person name="Altincicek B."/>
            <person name="Vilcinskas A."/>
            <person name="Williams M."/>
            <person name="Hultmark D."/>
            <person name="Hetru C."/>
            <person name="Jiang H."/>
            <person name="Grimmelikhuijzen C.J."/>
            <person name="Hauser F."/>
            <person name="Cazzamali G."/>
            <person name="Williamson M."/>
            <person name="Park Y."/>
            <person name="Li B."/>
            <person name="Tanaka Y."/>
            <person name="Predel R."/>
            <person name="Neupert S."/>
            <person name="Schachtner J."/>
            <person name="Verleyen P."/>
            <person name="Raible F."/>
            <person name="Bork P."/>
            <person name="Friedrich M."/>
            <person name="Walden K.K."/>
            <person name="Robertson H.M."/>
            <person name="Angeli S."/>
            <person name="Foret S."/>
            <person name="Bucher G."/>
            <person name="Schuetz S."/>
            <person name="Maleszka R."/>
            <person name="Wimmer E.A."/>
            <person name="Beeman R.W."/>
            <person name="Lorenzen M."/>
            <person name="Tomoyasu Y."/>
            <person name="Miller S.C."/>
            <person name="Grossmann D."/>
            <person name="Bucher G."/>
        </authorList>
    </citation>
    <scope>NUCLEOTIDE SEQUENCE [LARGE SCALE GENOMIC DNA]</scope>
    <source>
        <strain evidence="8 9">Georgia GA2</strain>
    </source>
</reference>
<feature type="signal peptide" evidence="6">
    <location>
        <begin position="1"/>
        <end position="16"/>
    </location>
</feature>
<keyword evidence="9" id="KW-1185">Reference proteome</keyword>
<dbReference type="FunCoup" id="A0A139WHJ1">
    <property type="interactions" value="7"/>
</dbReference>
<dbReference type="CDD" id="cd15039">
    <property type="entry name" value="7tmB3_Methuselah-like"/>
    <property type="match status" value="1"/>
</dbReference>
<dbReference type="InterPro" id="IPR017981">
    <property type="entry name" value="GPCR_2-like_7TM"/>
</dbReference>
<dbReference type="AlphaFoldDB" id="A0A139WHJ1"/>
<evidence type="ECO:0000313" key="8">
    <source>
        <dbReference type="EMBL" id="KYB27422.1"/>
    </source>
</evidence>
<dbReference type="EMBL" id="KQ971343">
    <property type="protein sequence ID" value="KYB27422.1"/>
    <property type="molecule type" value="Genomic_DNA"/>
</dbReference>
<evidence type="ECO:0000256" key="6">
    <source>
        <dbReference type="SAM" id="SignalP"/>
    </source>
</evidence>
<feature type="domain" description="G-protein coupled receptors family 2 profile 2" evidence="7">
    <location>
        <begin position="311"/>
        <end position="591"/>
    </location>
</feature>
<evidence type="ECO:0000256" key="3">
    <source>
        <dbReference type="ARBA" id="ARBA00022989"/>
    </source>
</evidence>
<feature type="transmembrane region" description="Helical" evidence="5">
    <location>
        <begin position="379"/>
        <end position="405"/>
    </location>
</feature>
<dbReference type="SUPFAM" id="SSF81321">
    <property type="entry name" value="Family A G protein-coupled receptor-like"/>
    <property type="match status" value="1"/>
</dbReference>
<feature type="transmembrane region" description="Helical" evidence="5">
    <location>
        <begin position="426"/>
        <end position="447"/>
    </location>
</feature>
<feature type="transmembrane region" description="Helical" evidence="5">
    <location>
        <begin position="478"/>
        <end position="504"/>
    </location>
</feature>
<feature type="chain" id="PRO_5007299932" evidence="6">
    <location>
        <begin position="17"/>
        <end position="628"/>
    </location>
</feature>
<dbReference type="InterPro" id="IPR000832">
    <property type="entry name" value="GPCR_2_secretin-like"/>
</dbReference>
<dbReference type="PANTHER" id="PTHR47154">
    <property type="entry name" value="G-PROTEIN COUPLED RECEPTOR MTH-RELATED"/>
    <property type="match status" value="1"/>
</dbReference>
<dbReference type="Proteomes" id="UP000007266">
    <property type="component" value="Linkage group 5"/>
</dbReference>
<dbReference type="eggNOG" id="ENOG502RYAQ">
    <property type="taxonomic scope" value="Eukaryota"/>
</dbReference>
<evidence type="ECO:0000313" key="9">
    <source>
        <dbReference type="Proteomes" id="UP000007266"/>
    </source>
</evidence>
<keyword evidence="8" id="KW-0675">Receptor</keyword>
<dbReference type="STRING" id="7070.A0A139WHJ1"/>
<proteinExistence type="predicted"/>
<comment type="subcellular location">
    <subcellularLocation>
        <location evidence="1">Membrane</location>
        <topology evidence="1">Multi-pass membrane protein</topology>
    </subcellularLocation>
</comment>
<dbReference type="InParanoid" id="A0A139WHJ1"/>
<dbReference type="Gene3D" id="1.20.1070.10">
    <property type="entry name" value="Rhodopsin 7-helix transmembrane proteins"/>
    <property type="match status" value="1"/>
</dbReference>
<accession>A0A139WHJ1</accession>
<dbReference type="GO" id="GO:0005886">
    <property type="term" value="C:plasma membrane"/>
    <property type="evidence" value="ECO:0000318"/>
    <property type="project" value="GO_Central"/>
</dbReference>
<evidence type="ECO:0000256" key="1">
    <source>
        <dbReference type="ARBA" id="ARBA00004141"/>
    </source>
</evidence>
<evidence type="ECO:0000256" key="2">
    <source>
        <dbReference type="ARBA" id="ARBA00022692"/>
    </source>
</evidence>
<evidence type="ECO:0000256" key="4">
    <source>
        <dbReference type="ARBA" id="ARBA00023136"/>
    </source>
</evidence>